<dbReference type="STRING" id="34508.A0A4U5LVK6"/>
<reference evidence="2 3" key="2">
    <citation type="journal article" date="2019" name="G3 (Bethesda)">
        <title>Hybrid Assembly of the Genome of the Entomopathogenic Nematode Steinernema carpocapsae Identifies the X-Chromosome.</title>
        <authorList>
            <person name="Serra L."/>
            <person name="Macchietto M."/>
            <person name="Macias-Munoz A."/>
            <person name="McGill C.J."/>
            <person name="Rodriguez I.M."/>
            <person name="Rodriguez B."/>
            <person name="Murad R."/>
            <person name="Mortazavi A."/>
        </authorList>
    </citation>
    <scope>NUCLEOTIDE SEQUENCE [LARGE SCALE GENOMIC DNA]</scope>
    <source>
        <strain evidence="2 3">ALL</strain>
    </source>
</reference>
<dbReference type="EMBL" id="AZBU02000011">
    <property type="protein sequence ID" value="TKR60181.1"/>
    <property type="molecule type" value="Genomic_DNA"/>
</dbReference>
<feature type="compositionally biased region" description="Pro residues" evidence="1">
    <location>
        <begin position="330"/>
        <end position="345"/>
    </location>
</feature>
<organism evidence="2 3">
    <name type="scientific">Steinernema carpocapsae</name>
    <name type="common">Entomopathogenic nematode</name>
    <dbReference type="NCBI Taxonomy" id="34508"/>
    <lineage>
        <taxon>Eukaryota</taxon>
        <taxon>Metazoa</taxon>
        <taxon>Ecdysozoa</taxon>
        <taxon>Nematoda</taxon>
        <taxon>Chromadorea</taxon>
        <taxon>Rhabditida</taxon>
        <taxon>Tylenchina</taxon>
        <taxon>Panagrolaimomorpha</taxon>
        <taxon>Strongyloidoidea</taxon>
        <taxon>Steinernematidae</taxon>
        <taxon>Steinernema</taxon>
    </lineage>
</organism>
<gene>
    <name evidence="2" type="ORF">L596_027470</name>
</gene>
<keyword evidence="3" id="KW-1185">Reference proteome</keyword>
<comment type="caution">
    <text evidence="2">The sequence shown here is derived from an EMBL/GenBank/DDBJ whole genome shotgun (WGS) entry which is preliminary data.</text>
</comment>
<feature type="region of interest" description="Disordered" evidence="1">
    <location>
        <begin position="307"/>
        <end position="347"/>
    </location>
</feature>
<proteinExistence type="predicted"/>
<feature type="region of interest" description="Disordered" evidence="1">
    <location>
        <begin position="366"/>
        <end position="405"/>
    </location>
</feature>
<sequence length="405" mass="45926">MACNHSTLGPKSIRFLRRAPPLTRTFFAPPANILFIVGSSLVMDHRQGDRSKSKCRENVPSKLSNLFGSRSSGEKPSQGVETLSTVIKRLTIASKYERKAAEERRRGMNDLARWAENSGNAAIEDVLSRTKEVTEIYTDRKLFSADKYCSSVDHIKYIVDFDRQIEEKHRECFHLKNQERSLKVKIEKMESGGGFFRNIVGGGKKGGDLFMLRRDLVEIQNQYVECSEEYRKLRSEREVCKMFKLRELLKGMHDADQDFAVESQVIFECLREICEQVPAVSTQDVNRMNYQAKPITKELVDQLKANLSASNAPPTRSHRRRSEPSRRPNPGTPPPPYTPTAPPEVPSQITVSDSYLLRATVVFANDAESSTPSRPPRIHSSPVRSGRMYPPLPPNPYQRTNVVVS</sequence>
<dbReference type="Proteomes" id="UP000298663">
    <property type="component" value="Unassembled WGS sequence"/>
</dbReference>
<reference evidence="2 3" key="1">
    <citation type="journal article" date="2015" name="Genome Biol.">
        <title>Comparative genomics of Steinernema reveals deeply conserved gene regulatory networks.</title>
        <authorList>
            <person name="Dillman A.R."/>
            <person name="Macchietto M."/>
            <person name="Porter C.F."/>
            <person name="Rogers A."/>
            <person name="Williams B."/>
            <person name="Antoshechkin I."/>
            <person name="Lee M.M."/>
            <person name="Goodwin Z."/>
            <person name="Lu X."/>
            <person name="Lewis E.E."/>
            <person name="Goodrich-Blair H."/>
            <person name="Stock S.P."/>
            <person name="Adams B.J."/>
            <person name="Sternberg P.W."/>
            <person name="Mortazavi A."/>
        </authorList>
    </citation>
    <scope>NUCLEOTIDE SEQUENCE [LARGE SCALE GENOMIC DNA]</scope>
    <source>
        <strain evidence="2 3">ALL</strain>
    </source>
</reference>
<dbReference type="InterPro" id="IPR027267">
    <property type="entry name" value="AH/BAR_dom_sf"/>
</dbReference>
<accession>A0A4U5LVK6</accession>
<name>A0A4U5LVK6_STECR</name>
<protein>
    <recommendedName>
        <fullName evidence="4">BAR domain-containing protein</fullName>
    </recommendedName>
</protein>
<evidence type="ECO:0008006" key="4">
    <source>
        <dbReference type="Google" id="ProtNLM"/>
    </source>
</evidence>
<evidence type="ECO:0000256" key="1">
    <source>
        <dbReference type="SAM" id="MobiDB-lite"/>
    </source>
</evidence>
<evidence type="ECO:0000313" key="2">
    <source>
        <dbReference type="EMBL" id="TKR60181.1"/>
    </source>
</evidence>
<dbReference type="Gene3D" id="1.20.1270.60">
    <property type="entry name" value="Arfaptin homology (AH) domain/BAR domain"/>
    <property type="match status" value="1"/>
</dbReference>
<evidence type="ECO:0000313" key="3">
    <source>
        <dbReference type="Proteomes" id="UP000298663"/>
    </source>
</evidence>
<dbReference type="OrthoDB" id="5803434at2759"/>
<dbReference type="AlphaFoldDB" id="A0A4U5LVK6"/>